<dbReference type="InterPro" id="IPR035952">
    <property type="entry name" value="Rhomboid-like_sf"/>
</dbReference>
<evidence type="ECO:0000313" key="9">
    <source>
        <dbReference type="EMBL" id="MBA4535821.1"/>
    </source>
</evidence>
<evidence type="ECO:0000256" key="1">
    <source>
        <dbReference type="ARBA" id="ARBA00004141"/>
    </source>
</evidence>
<dbReference type="InterPro" id="IPR022764">
    <property type="entry name" value="Peptidase_S54_rhomboid_dom"/>
</dbReference>
<dbReference type="GO" id="GO:0004252">
    <property type="term" value="F:serine-type endopeptidase activity"/>
    <property type="evidence" value="ECO:0007669"/>
    <property type="project" value="InterPro"/>
</dbReference>
<gene>
    <name evidence="10" type="ORF">G4D64_01385</name>
    <name evidence="9" type="ORF">H1Z61_01385</name>
</gene>
<evidence type="ECO:0000256" key="2">
    <source>
        <dbReference type="ARBA" id="ARBA00009045"/>
    </source>
</evidence>
<accession>A0A6B3VV35</accession>
<evidence type="ECO:0000256" key="3">
    <source>
        <dbReference type="ARBA" id="ARBA00022692"/>
    </source>
</evidence>
<feature type="domain" description="Peptidase S54 rhomboid" evidence="8">
    <location>
        <begin position="225"/>
        <end position="358"/>
    </location>
</feature>
<proteinExistence type="inferred from homology"/>
<dbReference type="Proteomes" id="UP000570010">
    <property type="component" value="Unassembled WGS sequence"/>
</dbReference>
<feature type="transmembrane region" description="Helical" evidence="7">
    <location>
        <begin position="266"/>
        <end position="284"/>
    </location>
</feature>
<dbReference type="GO" id="GO:0016020">
    <property type="term" value="C:membrane"/>
    <property type="evidence" value="ECO:0007669"/>
    <property type="project" value="UniProtKB-SubCell"/>
</dbReference>
<dbReference type="PANTHER" id="PTHR43731:SF14">
    <property type="entry name" value="PRESENILIN-ASSOCIATED RHOMBOID-LIKE PROTEIN, MITOCHONDRIAL"/>
    <property type="match status" value="1"/>
</dbReference>
<dbReference type="Proteomes" id="UP000472971">
    <property type="component" value="Unassembled WGS sequence"/>
</dbReference>
<comment type="caution">
    <text evidence="10">The sequence shown here is derived from an EMBL/GenBank/DDBJ whole genome shotgun (WGS) entry which is preliminary data.</text>
</comment>
<evidence type="ECO:0000313" key="12">
    <source>
        <dbReference type="Proteomes" id="UP000570010"/>
    </source>
</evidence>
<keyword evidence="3 7" id="KW-0812">Transmembrane</keyword>
<reference evidence="10 11" key="1">
    <citation type="submission" date="2020-02" db="EMBL/GenBank/DDBJ databases">
        <title>Bacillus aquiflavi sp. nov., isolated from yellow water of strong flavor Chinese baijiu in Yibin region of China.</title>
        <authorList>
            <person name="Xie J."/>
        </authorList>
    </citation>
    <scope>NUCLEOTIDE SEQUENCE [LARGE SCALE GENOMIC DNA]</scope>
    <source>
        <strain evidence="10 11">3H-10</strain>
    </source>
</reference>
<name>A0A6B3VV35_9BACI</name>
<keyword evidence="11" id="KW-1185">Reference proteome</keyword>
<feature type="transmembrane region" description="Helical" evidence="7">
    <location>
        <begin position="183"/>
        <end position="201"/>
    </location>
</feature>
<evidence type="ECO:0000313" key="11">
    <source>
        <dbReference type="Proteomes" id="UP000472971"/>
    </source>
</evidence>
<dbReference type="SUPFAM" id="SSF144091">
    <property type="entry name" value="Rhomboid-like"/>
    <property type="match status" value="1"/>
</dbReference>
<feature type="transmembrane region" description="Helical" evidence="7">
    <location>
        <begin position="370"/>
        <end position="388"/>
    </location>
</feature>
<evidence type="ECO:0000259" key="8">
    <source>
        <dbReference type="Pfam" id="PF01694"/>
    </source>
</evidence>
<keyword evidence="6 7" id="KW-0472">Membrane</keyword>
<evidence type="ECO:0000256" key="5">
    <source>
        <dbReference type="ARBA" id="ARBA00022989"/>
    </source>
</evidence>
<comment type="subcellular location">
    <subcellularLocation>
        <location evidence="1">Membrane</location>
        <topology evidence="1">Multi-pass membrane protein</topology>
    </subcellularLocation>
</comment>
<comment type="similarity">
    <text evidence="2">Belongs to the peptidase S54 family.</text>
</comment>
<dbReference type="AlphaFoldDB" id="A0A6B3VV35"/>
<feature type="transmembrane region" description="Helical" evidence="7">
    <location>
        <begin position="290"/>
        <end position="311"/>
    </location>
</feature>
<dbReference type="RefSeq" id="WP_163239358.1">
    <property type="nucleotide sequence ID" value="NZ_CP082780.1"/>
</dbReference>
<dbReference type="EMBL" id="JAAIWN010000002">
    <property type="protein sequence ID" value="NEY80197.1"/>
    <property type="molecule type" value="Genomic_DNA"/>
</dbReference>
<feature type="transmembrane region" description="Helical" evidence="7">
    <location>
        <begin position="318"/>
        <end position="336"/>
    </location>
</feature>
<protein>
    <submittedName>
        <fullName evidence="10">Rhomboid family intramembrane serine protease</fullName>
    </submittedName>
</protein>
<reference evidence="9 12" key="2">
    <citation type="submission" date="2020-07" db="EMBL/GenBank/DDBJ databases">
        <authorList>
            <person name="Feng H."/>
        </authorList>
    </citation>
    <scope>NUCLEOTIDE SEQUENCE [LARGE SCALE GENOMIC DNA]</scope>
    <source>
        <strain evidence="9">S-12</strain>
        <strain evidence="12">s-12</strain>
    </source>
</reference>
<keyword evidence="5 7" id="KW-1133">Transmembrane helix</keyword>
<dbReference type="Gene3D" id="1.20.1540.10">
    <property type="entry name" value="Rhomboid-like"/>
    <property type="match status" value="1"/>
</dbReference>
<keyword evidence="4" id="KW-0378">Hydrolase</keyword>
<feature type="transmembrane region" description="Helical" evidence="7">
    <location>
        <begin position="234"/>
        <end position="254"/>
    </location>
</feature>
<evidence type="ECO:0000256" key="4">
    <source>
        <dbReference type="ARBA" id="ARBA00022801"/>
    </source>
</evidence>
<dbReference type="InterPro" id="IPR050925">
    <property type="entry name" value="Rhomboid_protease_S54"/>
</dbReference>
<sequence length="390" mass="44648">MSFREDYLFWRLAHYFVSVGEYRIVQLSKDQKELWLEKIENKKYQVIRLLRYDIDWSNWMQRDIELTAANGEQIRRQLAKRNMNVLNLYVSTYLPVDDYEYRISKPFVNPNNSKTNVTTVIFDRNGYNDALGRLTELLQTDVSFTLKNEYEEQEIEAVKQATLAQIVIKAKSEQELFKYGKPFFTYIFIAIQVVMFLLLELNGGSVNISTLIHFGAKSNPLIIEGEWWRFFTPIVLHIGLLHLLMNTLALYYLGIAVEQIFGNFRFLFIYLFAGFAGSLASFVFSPSISAGASGAIFGCFGALLYFGVIYPRLFFRTMGMNILIIIGINLVFGFTVPGIDNAGHIGGLLGGFLATGIVHFPKKRKLLSQLFFLITAAIVTFVFLQIGYKS</sequence>
<keyword evidence="10" id="KW-0645">Protease</keyword>
<dbReference type="EMBL" id="JACEIO010000002">
    <property type="protein sequence ID" value="MBA4535821.1"/>
    <property type="molecule type" value="Genomic_DNA"/>
</dbReference>
<organism evidence="10 11">
    <name type="scientific">Bacillus aquiflavi</name>
    <dbReference type="NCBI Taxonomy" id="2672567"/>
    <lineage>
        <taxon>Bacteria</taxon>
        <taxon>Bacillati</taxon>
        <taxon>Bacillota</taxon>
        <taxon>Bacilli</taxon>
        <taxon>Bacillales</taxon>
        <taxon>Bacillaceae</taxon>
        <taxon>Bacillus</taxon>
    </lineage>
</organism>
<evidence type="ECO:0000256" key="7">
    <source>
        <dbReference type="SAM" id="Phobius"/>
    </source>
</evidence>
<feature type="transmembrane region" description="Helical" evidence="7">
    <location>
        <begin position="342"/>
        <end position="358"/>
    </location>
</feature>
<dbReference type="GO" id="GO:0006508">
    <property type="term" value="P:proteolysis"/>
    <property type="evidence" value="ECO:0007669"/>
    <property type="project" value="UniProtKB-KW"/>
</dbReference>
<dbReference type="Pfam" id="PF01694">
    <property type="entry name" value="Rhomboid"/>
    <property type="match status" value="1"/>
</dbReference>
<evidence type="ECO:0000256" key="6">
    <source>
        <dbReference type="ARBA" id="ARBA00023136"/>
    </source>
</evidence>
<evidence type="ECO:0000313" key="10">
    <source>
        <dbReference type="EMBL" id="NEY80197.1"/>
    </source>
</evidence>
<dbReference type="PANTHER" id="PTHR43731">
    <property type="entry name" value="RHOMBOID PROTEASE"/>
    <property type="match status" value="1"/>
</dbReference>